<feature type="signal peptide" evidence="1">
    <location>
        <begin position="1"/>
        <end position="50"/>
    </location>
</feature>
<keyword evidence="4" id="KW-1185">Reference proteome</keyword>
<evidence type="ECO:0000313" key="3">
    <source>
        <dbReference type="EMBL" id="PWW08373.1"/>
    </source>
</evidence>
<name>A0A2V2YZF1_9BACL</name>
<dbReference type="PROSITE" id="PS00307">
    <property type="entry name" value="LECTIN_LEGUME_BETA"/>
    <property type="match status" value="1"/>
</dbReference>
<evidence type="ECO:0000256" key="1">
    <source>
        <dbReference type="SAM" id="SignalP"/>
    </source>
</evidence>
<keyword evidence="1" id="KW-0732">Signal</keyword>
<sequence>MRETSNSLSIQYSQQPKQFRGGEKKVMKKSLSMLVASSMVLSMFASAAYAAETTAPTQDEKFAALKELGIFDGFPDGTAGLDQKMTRAQFAKVLTVGTGLEENAAASTYSDVSATHWAKGYIGAVTEAQLMEGVGNNKFDPNGNVTIQELAKTLVLALGLEPVEGATVEGASAWAVGYVQAALDAKIIPSFSNYNVAATRGQLVDAVYAVVADEEETVADLAVSKVSQTGSTAITVQFNRALTADEQSNLTFGLSQDEVSYSVTKAISADATSVTLTADYLAAGTYSVAISGQDAQSVTIVEGKVSKIAIGATSLMVGSSQDLDVTAYDQFGAVVENESFDVRAYNGTTGQNLTVTDDTVDLNSDEVSKGDIIVVSAVHSSTGTSVSKTFTATDASAITSLKLGTVAPLEGNTRITAGDEGLVLPYTFVDADGNKYVLPEGTYEVADGSTNNSVTIGSITFIATGYSASNSQKVVDASTFTVDSDGVLTFNADNDGTVVITALNSSAGASASTTVVVSATADVAKFQMTKPGVLVANGDTVTIPYTATDSYGTKIAATEFAKKDVNSDVTFMVNGQTVTPTWNSKGELKLDINLADNITSGTATVYAVVNGLVSSYFTLDVKAAAVATKVASNNGFATYYSIGGTDDIDNDSVNIKDQYGRVLDSNDYLLVTKKTSNNVANLSGTRGSAFTVTGAATGKETFTVGLDINGDGAIDSGTSIDITVNVIADDKVTAFTIDDLNSVNTVSPFQDESISLVGKTSDGKTVAIDQSRFLTSVTSSNLGAVKVAGTNVLKYVADGDATLTAWNGATKLAEKAVKAGDDAQQAVSVEFDTTEWTLTAADVNTVLANIVNQLEVYDQYGINIAASGAVVGTWTSSDNDILKLNADGTLNTLDVDADGNATGGSVTISYVASNGVIGSVSVYVK</sequence>
<feature type="chain" id="PRO_5016108144" evidence="1">
    <location>
        <begin position="51"/>
        <end position="925"/>
    </location>
</feature>
<proteinExistence type="predicted"/>
<dbReference type="Pfam" id="PF00395">
    <property type="entry name" value="SLH"/>
    <property type="match status" value="1"/>
</dbReference>
<comment type="caution">
    <text evidence="3">The sequence shown here is derived from an EMBL/GenBank/DDBJ whole genome shotgun (WGS) entry which is preliminary data.</text>
</comment>
<dbReference type="AlphaFoldDB" id="A0A2V2YZF1"/>
<gene>
    <name evidence="3" type="ORF">DFQ01_10194</name>
</gene>
<dbReference type="InterPro" id="IPR001119">
    <property type="entry name" value="SLH_dom"/>
</dbReference>
<feature type="domain" description="SLH" evidence="2">
    <location>
        <begin position="44"/>
        <end position="104"/>
    </location>
</feature>
<reference evidence="3 4" key="1">
    <citation type="submission" date="2018-05" db="EMBL/GenBank/DDBJ databases">
        <title>Genomic Encyclopedia of Type Strains, Phase III (KMG-III): the genomes of soil and plant-associated and newly described type strains.</title>
        <authorList>
            <person name="Whitman W."/>
        </authorList>
    </citation>
    <scope>NUCLEOTIDE SEQUENCE [LARGE SCALE GENOMIC DNA]</scope>
    <source>
        <strain evidence="3 4">CECT 5696</strain>
    </source>
</reference>
<evidence type="ECO:0000259" key="2">
    <source>
        <dbReference type="PROSITE" id="PS51272"/>
    </source>
</evidence>
<accession>A0A2V2YZF1</accession>
<dbReference type="OrthoDB" id="1706086at2"/>
<protein>
    <submittedName>
        <fullName evidence="3">S-layer family protein</fullName>
    </submittedName>
</protein>
<dbReference type="EMBL" id="QGTQ01000001">
    <property type="protein sequence ID" value="PWW08373.1"/>
    <property type="molecule type" value="Genomic_DNA"/>
</dbReference>
<dbReference type="Proteomes" id="UP000246635">
    <property type="component" value="Unassembled WGS sequence"/>
</dbReference>
<dbReference type="InterPro" id="IPR019825">
    <property type="entry name" value="Lectin_legB_Mn/Ca_BS"/>
</dbReference>
<feature type="domain" description="SLH" evidence="2">
    <location>
        <begin position="105"/>
        <end position="168"/>
    </location>
</feature>
<dbReference type="PROSITE" id="PS51272">
    <property type="entry name" value="SLH"/>
    <property type="match status" value="2"/>
</dbReference>
<organism evidence="3 4">
    <name type="scientific">Paenibacillus cellulosilyticus</name>
    <dbReference type="NCBI Taxonomy" id="375489"/>
    <lineage>
        <taxon>Bacteria</taxon>
        <taxon>Bacillati</taxon>
        <taxon>Bacillota</taxon>
        <taxon>Bacilli</taxon>
        <taxon>Bacillales</taxon>
        <taxon>Paenibacillaceae</taxon>
        <taxon>Paenibacillus</taxon>
    </lineage>
</organism>
<evidence type="ECO:0000313" key="4">
    <source>
        <dbReference type="Proteomes" id="UP000246635"/>
    </source>
</evidence>